<dbReference type="SMART" id="SM00225">
    <property type="entry name" value="BTB"/>
    <property type="match status" value="2"/>
</dbReference>
<evidence type="ECO:0000256" key="2">
    <source>
        <dbReference type="ARBA" id="ARBA00022737"/>
    </source>
</evidence>
<dbReference type="InterPro" id="IPR000210">
    <property type="entry name" value="BTB/POZ_dom"/>
</dbReference>
<dbReference type="InterPro" id="IPR011333">
    <property type="entry name" value="SKP1/BTB/POZ_sf"/>
</dbReference>
<dbReference type="GO" id="GO:0005737">
    <property type="term" value="C:cytoplasm"/>
    <property type="evidence" value="ECO:0000318"/>
    <property type="project" value="GO_Central"/>
</dbReference>
<dbReference type="InParanoid" id="A0A7M7NP10"/>
<evidence type="ECO:0000313" key="5">
    <source>
        <dbReference type="Proteomes" id="UP000007110"/>
    </source>
</evidence>
<name>A0A7M7NP10_STRPU</name>
<dbReference type="PANTHER" id="PTHR24412:SF497">
    <property type="entry name" value="KELCH-LIKE PROTEIN 18"/>
    <property type="match status" value="1"/>
</dbReference>
<dbReference type="Gene3D" id="2.120.10.80">
    <property type="entry name" value="Kelch-type beta propeller"/>
    <property type="match status" value="1"/>
</dbReference>
<dbReference type="SMART" id="SM00612">
    <property type="entry name" value="Kelch"/>
    <property type="match status" value="6"/>
</dbReference>
<dbReference type="Pfam" id="PF07707">
    <property type="entry name" value="BACK"/>
    <property type="match status" value="1"/>
</dbReference>
<dbReference type="GO" id="GO:0031463">
    <property type="term" value="C:Cul3-RING ubiquitin ligase complex"/>
    <property type="evidence" value="ECO:0000318"/>
    <property type="project" value="GO_Central"/>
</dbReference>
<dbReference type="Pfam" id="PF00651">
    <property type="entry name" value="BTB"/>
    <property type="match status" value="2"/>
</dbReference>
<keyword evidence="2" id="KW-0677">Repeat</keyword>
<dbReference type="SMART" id="SM00875">
    <property type="entry name" value="BACK"/>
    <property type="match status" value="1"/>
</dbReference>
<feature type="domain" description="BTB" evidence="3">
    <location>
        <begin position="154"/>
        <end position="225"/>
    </location>
</feature>
<reference evidence="4" key="2">
    <citation type="submission" date="2021-01" db="UniProtKB">
        <authorList>
            <consortium name="EnsemblMetazoa"/>
        </authorList>
    </citation>
    <scope>IDENTIFICATION</scope>
</reference>
<keyword evidence="1" id="KW-0880">Kelch repeat</keyword>
<keyword evidence="5" id="KW-1185">Reference proteome</keyword>
<dbReference type="KEGG" id="spu:100889952"/>
<dbReference type="InterPro" id="IPR011043">
    <property type="entry name" value="Gal_Oxase/kelch_b-propeller"/>
</dbReference>
<protein>
    <recommendedName>
        <fullName evidence="3">BTB domain-containing protein</fullName>
    </recommendedName>
</protein>
<dbReference type="OrthoDB" id="45365at2759"/>
<dbReference type="GO" id="GO:0043161">
    <property type="term" value="P:proteasome-mediated ubiquitin-dependent protein catabolic process"/>
    <property type="evidence" value="ECO:0000318"/>
    <property type="project" value="GO_Central"/>
</dbReference>
<evidence type="ECO:0000256" key="1">
    <source>
        <dbReference type="ARBA" id="ARBA00022441"/>
    </source>
</evidence>
<dbReference type="InterPro" id="IPR006652">
    <property type="entry name" value="Kelch_1"/>
</dbReference>
<dbReference type="Gene3D" id="1.25.40.420">
    <property type="match status" value="1"/>
</dbReference>
<dbReference type="PROSITE" id="PS50097">
    <property type="entry name" value="BTB"/>
    <property type="match status" value="2"/>
</dbReference>
<dbReference type="SUPFAM" id="SSF54695">
    <property type="entry name" value="POZ domain"/>
    <property type="match status" value="2"/>
</dbReference>
<feature type="domain" description="BTB" evidence="3">
    <location>
        <begin position="297"/>
        <end position="361"/>
    </location>
</feature>
<dbReference type="SUPFAM" id="SSF50965">
    <property type="entry name" value="Galactose oxidase, central domain"/>
    <property type="match status" value="1"/>
</dbReference>
<dbReference type="GeneID" id="100889952"/>
<dbReference type="InterPro" id="IPR011705">
    <property type="entry name" value="BACK"/>
</dbReference>
<dbReference type="EnsemblMetazoa" id="XM_030983256">
    <property type="protein sequence ID" value="XP_030839116"/>
    <property type="gene ID" value="LOC100889952"/>
</dbReference>
<evidence type="ECO:0000313" key="4">
    <source>
        <dbReference type="EnsemblMetazoa" id="XP_030839116"/>
    </source>
</evidence>
<dbReference type="AlphaFoldDB" id="A0A7M7NP10"/>
<dbReference type="GO" id="GO:1990756">
    <property type="term" value="F:ubiquitin-like ligase-substrate adaptor activity"/>
    <property type="evidence" value="ECO:0000318"/>
    <property type="project" value="GO_Central"/>
</dbReference>
<dbReference type="Gene3D" id="3.30.710.10">
    <property type="entry name" value="Potassium Channel Kv1.1, Chain A"/>
    <property type="match status" value="2"/>
</dbReference>
<dbReference type="RefSeq" id="XP_030839116.1">
    <property type="nucleotide sequence ID" value="XM_030983256.1"/>
</dbReference>
<organism evidence="4 5">
    <name type="scientific">Strongylocentrotus purpuratus</name>
    <name type="common">Purple sea urchin</name>
    <dbReference type="NCBI Taxonomy" id="7668"/>
    <lineage>
        <taxon>Eukaryota</taxon>
        <taxon>Metazoa</taxon>
        <taxon>Echinodermata</taxon>
        <taxon>Eleutherozoa</taxon>
        <taxon>Echinozoa</taxon>
        <taxon>Echinoidea</taxon>
        <taxon>Euechinoidea</taxon>
        <taxon>Echinacea</taxon>
        <taxon>Camarodonta</taxon>
        <taxon>Echinidea</taxon>
        <taxon>Strongylocentrotidae</taxon>
        <taxon>Strongylocentrotus</taxon>
    </lineage>
</organism>
<reference evidence="5" key="1">
    <citation type="submission" date="2015-02" db="EMBL/GenBank/DDBJ databases">
        <title>Genome sequencing for Strongylocentrotus purpuratus.</title>
        <authorList>
            <person name="Murali S."/>
            <person name="Liu Y."/>
            <person name="Vee V."/>
            <person name="English A."/>
            <person name="Wang M."/>
            <person name="Skinner E."/>
            <person name="Han Y."/>
            <person name="Muzny D.M."/>
            <person name="Worley K.C."/>
            <person name="Gibbs R.A."/>
        </authorList>
    </citation>
    <scope>NUCLEOTIDE SEQUENCE</scope>
</reference>
<dbReference type="Pfam" id="PF01344">
    <property type="entry name" value="Kelch_1"/>
    <property type="match status" value="3"/>
</dbReference>
<dbReference type="PANTHER" id="PTHR24412">
    <property type="entry name" value="KELCH PROTEIN"/>
    <property type="match status" value="1"/>
</dbReference>
<sequence>MGCCQSCCRKKARPPSTEIGNFLYPEIPDAGGHPFTEIKEEPSSCEDIIRSSPVPPPAPNGHRQDMTPINNLSFVIRRTPGSTLSLSKRLSMAGNFYRLSRYGSQFSLADSFKTDGSTWTVTSSVFEQKEVDDPNYAADVLNKLNEFRLEDRFTDFDIFVGNTQFRCHKVVLAATSRFFAHNLADEVTEEGDRIAKDELVIDAVEPFIVRLLLDYIYSAKLIISNENATKLLAASRQFHMHSSEQACLEFLERQDNRRRESANDLAKLATEYTFEQPYHVNEILLGLNDQRHDGKFVDVRLCVEKEELQCHRVVIATIDEVMERRMLQTGESGKVTIEDITPSVLRMIVNYTYTSRLEIFEENAREALQLASMMKHSSAIQKCSDFLRGMLDPANCLEIQRTAYENPSCEQLHKAATKYALKCFPEVIKQDQFLQLSPEEVLDYLGDDNLNLRSEEDAFDALMKWVKYKEDERAGYLSDMLMCIRLPYIPPDMLRDKIKMAPLIRDNEGCQFLILEAMEMQQIIREGRNSGEPRMKPRRAFSDVTFVVGGRNKQQTWIRDTCYYDSVRRKWYPLAQYPGNTTEYRVVAHSNDVYVIGGRNEGKLITGDTWRYNSLFNEWSQCSGLVVPRLCQGLGVVQDRIYAVGGRLDSSNEPLREVERYNRRSNQWKQTESMTYGVVDPVVTAHSRRLYVIGGHMEDTNDILVQCFHVDKSCWTIIKDLSLPCEPRVGATLKSKIYLVGGRTEYKVQVYSPHKGEVNTIAEMQHADGHARELYSMTVTNKKIDVIGGQWTVGDEDDALTISTNSVEQFDPQTNEWTVLGPMPRALTYHGCVTIKKYIGLQKSLLTWVPKTGFHHGR</sequence>
<dbReference type="InterPro" id="IPR015915">
    <property type="entry name" value="Kelch-typ_b-propeller"/>
</dbReference>
<proteinExistence type="predicted"/>
<evidence type="ECO:0000259" key="3">
    <source>
        <dbReference type="PROSITE" id="PS50097"/>
    </source>
</evidence>
<dbReference type="FunFam" id="1.25.40.420:FF:000001">
    <property type="entry name" value="Kelch-like family member 12"/>
    <property type="match status" value="1"/>
</dbReference>
<dbReference type="OMA" id="SNCLAMM"/>
<accession>A0A7M7NP10</accession>
<dbReference type="Proteomes" id="UP000007110">
    <property type="component" value="Unassembled WGS sequence"/>
</dbReference>